<dbReference type="EC" id="2.7.1.39" evidence="3 13"/>
<protein>
    <recommendedName>
        <fullName evidence="4 13">Homoserine kinase</fullName>
        <shortName evidence="13">HK</shortName>
        <shortName evidence="13">HSK</shortName>
        <ecNumber evidence="3 13">2.7.1.39</ecNumber>
    </recommendedName>
</protein>
<evidence type="ECO:0000256" key="9">
    <source>
        <dbReference type="ARBA" id="ARBA00022777"/>
    </source>
</evidence>
<dbReference type="Gene3D" id="3.30.230.10">
    <property type="match status" value="1"/>
</dbReference>
<dbReference type="PANTHER" id="PTHR20861">
    <property type="entry name" value="HOMOSERINE/4-DIPHOSPHOCYTIDYL-2-C-METHYL-D-ERYTHRITOL KINASE"/>
    <property type="match status" value="1"/>
</dbReference>
<comment type="pathway">
    <text evidence="1 13">Amino-acid biosynthesis; L-threonine biosynthesis; L-threonine from L-aspartate: step 4/5.</text>
</comment>
<dbReference type="InterPro" id="IPR000870">
    <property type="entry name" value="Homoserine_kinase"/>
</dbReference>
<name>A0A494Z2N9_9BACI</name>
<dbReference type="NCBIfam" id="TIGR00191">
    <property type="entry name" value="thrB"/>
    <property type="match status" value="1"/>
</dbReference>
<keyword evidence="8 13" id="KW-0547">Nucleotide-binding</keyword>
<evidence type="ECO:0000256" key="5">
    <source>
        <dbReference type="ARBA" id="ARBA00022605"/>
    </source>
</evidence>
<dbReference type="SUPFAM" id="SSF55060">
    <property type="entry name" value="GHMP Kinase, C-terminal domain"/>
    <property type="match status" value="1"/>
</dbReference>
<evidence type="ECO:0000256" key="4">
    <source>
        <dbReference type="ARBA" id="ARBA00017858"/>
    </source>
</evidence>
<evidence type="ECO:0000256" key="10">
    <source>
        <dbReference type="ARBA" id="ARBA00022840"/>
    </source>
</evidence>
<gene>
    <name evidence="13" type="primary">thrB</name>
    <name evidence="16" type="ORF">D8M05_05935</name>
</gene>
<comment type="caution">
    <text evidence="16">The sequence shown here is derived from an EMBL/GenBank/DDBJ whole genome shotgun (WGS) entry which is preliminary data.</text>
</comment>
<dbReference type="InterPro" id="IPR013750">
    <property type="entry name" value="GHMP_kinase_C_dom"/>
</dbReference>
<dbReference type="Proteomes" id="UP000281813">
    <property type="component" value="Unassembled WGS sequence"/>
</dbReference>
<proteinExistence type="inferred from homology"/>
<dbReference type="PROSITE" id="PS00627">
    <property type="entry name" value="GHMP_KINASES_ATP"/>
    <property type="match status" value="1"/>
</dbReference>
<dbReference type="GO" id="GO:0005737">
    <property type="term" value="C:cytoplasm"/>
    <property type="evidence" value="ECO:0007669"/>
    <property type="project" value="UniProtKB-SubCell"/>
</dbReference>
<dbReference type="InterPro" id="IPR014721">
    <property type="entry name" value="Ribsml_uS5_D2-typ_fold_subgr"/>
</dbReference>
<dbReference type="SUPFAM" id="SSF54211">
    <property type="entry name" value="Ribosomal protein S5 domain 2-like"/>
    <property type="match status" value="1"/>
</dbReference>
<comment type="subcellular location">
    <subcellularLocation>
        <location evidence="13">Cytoplasm</location>
    </subcellularLocation>
</comment>
<comment type="similarity">
    <text evidence="2 13">Belongs to the GHMP kinase family. Homoserine kinase subfamily.</text>
</comment>
<dbReference type="PRINTS" id="PR00958">
    <property type="entry name" value="HOMSERKINASE"/>
</dbReference>
<comment type="catalytic activity">
    <reaction evidence="11 13">
        <text>L-homoserine + ATP = O-phospho-L-homoserine + ADP + H(+)</text>
        <dbReference type="Rhea" id="RHEA:13985"/>
        <dbReference type="ChEBI" id="CHEBI:15378"/>
        <dbReference type="ChEBI" id="CHEBI:30616"/>
        <dbReference type="ChEBI" id="CHEBI:57476"/>
        <dbReference type="ChEBI" id="CHEBI:57590"/>
        <dbReference type="ChEBI" id="CHEBI:456216"/>
        <dbReference type="EC" id="2.7.1.39"/>
    </reaction>
</comment>
<dbReference type="GO" id="GO:0009088">
    <property type="term" value="P:threonine biosynthetic process"/>
    <property type="evidence" value="ECO:0007669"/>
    <property type="project" value="UniProtKB-UniRule"/>
</dbReference>
<evidence type="ECO:0000259" key="15">
    <source>
        <dbReference type="Pfam" id="PF08544"/>
    </source>
</evidence>
<dbReference type="AlphaFoldDB" id="A0A494Z2N9"/>
<dbReference type="RefSeq" id="WP_121129629.1">
    <property type="nucleotide sequence ID" value="NZ_JBHUFK010000033.1"/>
</dbReference>
<keyword evidence="7 13" id="KW-0791">Threonine biosynthesis</keyword>
<evidence type="ECO:0000256" key="2">
    <source>
        <dbReference type="ARBA" id="ARBA00007370"/>
    </source>
</evidence>
<evidence type="ECO:0000313" key="16">
    <source>
        <dbReference type="EMBL" id="RKQ16790.1"/>
    </source>
</evidence>
<accession>A0A494Z2N9</accession>
<feature type="binding site" evidence="13">
    <location>
        <begin position="86"/>
        <end position="96"/>
    </location>
    <ligand>
        <name>ATP</name>
        <dbReference type="ChEBI" id="CHEBI:30616"/>
    </ligand>
</feature>
<dbReference type="InterPro" id="IPR020568">
    <property type="entry name" value="Ribosomal_Su5_D2-typ_SF"/>
</dbReference>
<keyword evidence="17" id="KW-1185">Reference proteome</keyword>
<dbReference type="UniPathway" id="UPA00050">
    <property type="reaction ID" value="UER00064"/>
</dbReference>
<feature type="domain" description="GHMP kinase C-terminal" evidence="15">
    <location>
        <begin position="201"/>
        <end position="276"/>
    </location>
</feature>
<organism evidence="16 17">
    <name type="scientific">Oceanobacillus bengalensis</name>
    <dbReference type="NCBI Taxonomy" id="1435466"/>
    <lineage>
        <taxon>Bacteria</taxon>
        <taxon>Bacillati</taxon>
        <taxon>Bacillota</taxon>
        <taxon>Bacilli</taxon>
        <taxon>Bacillales</taxon>
        <taxon>Bacillaceae</taxon>
        <taxon>Oceanobacillus</taxon>
    </lineage>
</organism>
<dbReference type="OrthoDB" id="9769912at2"/>
<evidence type="ECO:0000256" key="8">
    <source>
        <dbReference type="ARBA" id="ARBA00022741"/>
    </source>
</evidence>
<dbReference type="Pfam" id="PF08544">
    <property type="entry name" value="GHMP_kinases_C"/>
    <property type="match status" value="1"/>
</dbReference>
<dbReference type="HAMAP" id="MF_00384">
    <property type="entry name" value="Homoser_kinase"/>
    <property type="match status" value="1"/>
</dbReference>
<evidence type="ECO:0000256" key="11">
    <source>
        <dbReference type="ARBA" id="ARBA00049375"/>
    </source>
</evidence>
<evidence type="ECO:0000256" key="3">
    <source>
        <dbReference type="ARBA" id="ARBA00012078"/>
    </source>
</evidence>
<dbReference type="GO" id="GO:0005524">
    <property type="term" value="F:ATP binding"/>
    <property type="evidence" value="ECO:0007669"/>
    <property type="project" value="UniProtKB-UniRule"/>
</dbReference>
<sequence length="294" mass="31996">MKPFWINVPASSANFGPGFDSMGLALGLHLTLEVTESDEWVFEQLDSTVPTIYYEDHFIYKISKQVADRHHKELPACRVVEKSNIPLARGLGSSASAILAGIEIANQACRLGLSSEDKLRYGTEIEGHPDNIAPALFGGLVISATIEDVIERIELHALDIDIVVYIPEVELKTEASRKILPSSYPRSLAAAASAVSNVVVASLLKGDYKRAGKMMEHDLFHEPYRAALIPNYEKIRKQAKELSAYGTIISGAGPTMLSIVPSGEGQAIASKMQEVLPYYQVKALAIDPTGMTVE</sequence>
<evidence type="ECO:0000256" key="6">
    <source>
        <dbReference type="ARBA" id="ARBA00022679"/>
    </source>
</evidence>
<keyword evidence="13" id="KW-0963">Cytoplasm</keyword>
<evidence type="ECO:0000256" key="1">
    <source>
        <dbReference type="ARBA" id="ARBA00005015"/>
    </source>
</evidence>
<dbReference type="GO" id="GO:0004413">
    <property type="term" value="F:homoserine kinase activity"/>
    <property type="evidence" value="ECO:0007669"/>
    <property type="project" value="UniProtKB-UniRule"/>
</dbReference>
<evidence type="ECO:0000313" key="17">
    <source>
        <dbReference type="Proteomes" id="UP000281813"/>
    </source>
</evidence>
<dbReference type="InterPro" id="IPR006204">
    <property type="entry name" value="GHMP_kinase_N_dom"/>
</dbReference>
<dbReference type="InterPro" id="IPR006203">
    <property type="entry name" value="GHMP_knse_ATP-bd_CS"/>
</dbReference>
<feature type="domain" description="GHMP kinase N-terminal" evidence="14">
    <location>
        <begin position="58"/>
        <end position="139"/>
    </location>
</feature>
<evidence type="ECO:0000256" key="7">
    <source>
        <dbReference type="ARBA" id="ARBA00022697"/>
    </source>
</evidence>
<dbReference type="InterPro" id="IPR036554">
    <property type="entry name" value="GHMP_kinase_C_sf"/>
</dbReference>
<keyword evidence="9 13" id="KW-0418">Kinase</keyword>
<keyword evidence="10 13" id="KW-0067">ATP-binding</keyword>
<keyword evidence="6 13" id="KW-0808">Transferase</keyword>
<dbReference type="PANTHER" id="PTHR20861:SF1">
    <property type="entry name" value="HOMOSERINE KINASE"/>
    <property type="match status" value="1"/>
</dbReference>
<dbReference type="Gene3D" id="3.30.70.890">
    <property type="entry name" value="GHMP kinase, C-terminal domain"/>
    <property type="match status" value="1"/>
</dbReference>
<keyword evidence="5 13" id="KW-0028">Amino-acid biosynthesis</keyword>
<evidence type="ECO:0000256" key="13">
    <source>
        <dbReference type="HAMAP-Rule" id="MF_00384"/>
    </source>
</evidence>
<dbReference type="EMBL" id="RBZO01000007">
    <property type="protein sequence ID" value="RKQ16790.1"/>
    <property type="molecule type" value="Genomic_DNA"/>
</dbReference>
<dbReference type="PIRSF" id="PIRSF000676">
    <property type="entry name" value="Homoser_kin"/>
    <property type="match status" value="1"/>
</dbReference>
<evidence type="ECO:0000256" key="12">
    <source>
        <dbReference type="ARBA" id="ARBA00049954"/>
    </source>
</evidence>
<reference evidence="16 17" key="1">
    <citation type="journal article" date="2015" name="Antonie Van Leeuwenhoek">
        <title>Oceanobacillus bengalensis sp. nov., a bacterium isolated from seawater of the Bay of Bengal.</title>
        <authorList>
            <person name="Yongchang O."/>
            <person name="Xiang W."/>
            <person name="Wang G."/>
        </authorList>
    </citation>
    <scope>NUCLEOTIDE SEQUENCE [LARGE SCALE GENOMIC DNA]</scope>
    <source>
        <strain evidence="16 17">MCCC 1K00260</strain>
    </source>
</reference>
<comment type="function">
    <text evidence="12 13">Catalyzes the ATP-dependent phosphorylation of L-homoserine to L-homoserine phosphate.</text>
</comment>
<evidence type="ECO:0000259" key="14">
    <source>
        <dbReference type="Pfam" id="PF00288"/>
    </source>
</evidence>
<dbReference type="Pfam" id="PF00288">
    <property type="entry name" value="GHMP_kinases_N"/>
    <property type="match status" value="1"/>
</dbReference>